<reference evidence="12 13" key="1">
    <citation type="submission" date="2020-04" db="EMBL/GenBank/DDBJ databases">
        <authorList>
            <person name="Hitch T.C.A."/>
            <person name="Wylensek D."/>
            <person name="Clavel T."/>
        </authorList>
    </citation>
    <scope>NUCLEOTIDE SEQUENCE [LARGE SCALE GENOMIC DNA]</scope>
    <source>
        <strain evidence="12 13">Oil-RF-744-FAT-WT-6-1</strain>
    </source>
</reference>
<dbReference type="Pfam" id="PF00512">
    <property type="entry name" value="HisKA"/>
    <property type="match status" value="1"/>
</dbReference>
<keyword evidence="4" id="KW-0597">Phosphoprotein</keyword>
<dbReference type="CDD" id="cd00082">
    <property type="entry name" value="HisKA"/>
    <property type="match status" value="1"/>
</dbReference>
<dbReference type="PANTHER" id="PTHR45453:SF1">
    <property type="entry name" value="PHOSPHATE REGULON SENSOR PROTEIN PHOR"/>
    <property type="match status" value="1"/>
</dbReference>
<organism evidence="12 13">
    <name type="scientific">Megasphaera hexanoica</name>
    <dbReference type="NCBI Taxonomy" id="1675036"/>
    <lineage>
        <taxon>Bacteria</taxon>
        <taxon>Bacillati</taxon>
        <taxon>Bacillota</taxon>
        <taxon>Negativicutes</taxon>
        <taxon>Veillonellales</taxon>
        <taxon>Veillonellaceae</taxon>
        <taxon>Megasphaera</taxon>
    </lineage>
</organism>
<keyword evidence="8 10" id="KW-0472">Membrane</keyword>
<feature type="transmembrane region" description="Helical" evidence="10">
    <location>
        <begin position="7"/>
        <end position="32"/>
    </location>
</feature>
<dbReference type="FunFam" id="1.10.287.130:FF:000001">
    <property type="entry name" value="Two-component sensor histidine kinase"/>
    <property type="match status" value="1"/>
</dbReference>
<evidence type="ECO:0000313" key="12">
    <source>
        <dbReference type="EMBL" id="NME28383.1"/>
    </source>
</evidence>
<keyword evidence="7" id="KW-0902">Two-component regulatory system</keyword>
<dbReference type="InterPro" id="IPR005467">
    <property type="entry name" value="His_kinase_dom"/>
</dbReference>
<dbReference type="PROSITE" id="PS51257">
    <property type="entry name" value="PROKAR_LIPOPROTEIN"/>
    <property type="match status" value="1"/>
</dbReference>
<dbReference type="PRINTS" id="PR00344">
    <property type="entry name" value="BCTRLSENSOR"/>
</dbReference>
<dbReference type="EC" id="2.7.13.3" evidence="3"/>
<feature type="domain" description="Histidine kinase" evidence="11">
    <location>
        <begin position="355"/>
        <end position="571"/>
    </location>
</feature>
<evidence type="ECO:0000256" key="2">
    <source>
        <dbReference type="ARBA" id="ARBA00004370"/>
    </source>
</evidence>
<dbReference type="Proteomes" id="UP000591071">
    <property type="component" value="Unassembled WGS sequence"/>
</dbReference>
<evidence type="ECO:0000256" key="3">
    <source>
        <dbReference type="ARBA" id="ARBA00012438"/>
    </source>
</evidence>
<evidence type="ECO:0000256" key="1">
    <source>
        <dbReference type="ARBA" id="ARBA00000085"/>
    </source>
</evidence>
<dbReference type="InterPro" id="IPR036890">
    <property type="entry name" value="HATPase_C_sf"/>
</dbReference>
<dbReference type="InterPro" id="IPR003661">
    <property type="entry name" value="HisK_dim/P_dom"/>
</dbReference>
<evidence type="ECO:0000313" key="13">
    <source>
        <dbReference type="Proteomes" id="UP000591071"/>
    </source>
</evidence>
<evidence type="ECO:0000256" key="7">
    <source>
        <dbReference type="ARBA" id="ARBA00023012"/>
    </source>
</evidence>
<evidence type="ECO:0000256" key="10">
    <source>
        <dbReference type="SAM" id="Phobius"/>
    </source>
</evidence>
<dbReference type="InterPro" id="IPR000014">
    <property type="entry name" value="PAS"/>
</dbReference>
<dbReference type="EMBL" id="JABAFG010000010">
    <property type="protein sequence ID" value="NME28383.1"/>
    <property type="molecule type" value="Genomic_DNA"/>
</dbReference>
<dbReference type="GO" id="GO:0005886">
    <property type="term" value="C:plasma membrane"/>
    <property type="evidence" value="ECO:0007669"/>
    <property type="project" value="TreeGrafter"/>
</dbReference>
<comment type="caution">
    <text evidence="12">The sequence shown here is derived from an EMBL/GenBank/DDBJ whole genome shotgun (WGS) entry which is preliminary data.</text>
</comment>
<dbReference type="SUPFAM" id="SSF47384">
    <property type="entry name" value="Homodimeric domain of signal transducing histidine kinase"/>
    <property type="match status" value="1"/>
</dbReference>
<dbReference type="GO" id="GO:0000155">
    <property type="term" value="F:phosphorelay sensor kinase activity"/>
    <property type="evidence" value="ECO:0007669"/>
    <property type="project" value="InterPro"/>
</dbReference>
<name>A0A848C1E4_9FIRM</name>
<dbReference type="CDD" id="cd00075">
    <property type="entry name" value="HATPase"/>
    <property type="match status" value="1"/>
</dbReference>
<dbReference type="SMART" id="SM00387">
    <property type="entry name" value="HATPase_c"/>
    <property type="match status" value="1"/>
</dbReference>
<keyword evidence="10" id="KW-1133">Transmembrane helix</keyword>
<gene>
    <name evidence="12" type="ORF">HF872_07070</name>
</gene>
<keyword evidence="9" id="KW-0175">Coiled coil</keyword>
<proteinExistence type="predicted"/>
<dbReference type="SUPFAM" id="SSF55785">
    <property type="entry name" value="PYP-like sensor domain (PAS domain)"/>
    <property type="match status" value="1"/>
</dbReference>
<evidence type="ECO:0000256" key="9">
    <source>
        <dbReference type="SAM" id="Coils"/>
    </source>
</evidence>
<feature type="coiled-coil region" evidence="9">
    <location>
        <begin position="215"/>
        <end position="249"/>
    </location>
</feature>
<dbReference type="PROSITE" id="PS50109">
    <property type="entry name" value="HIS_KIN"/>
    <property type="match status" value="1"/>
</dbReference>
<dbReference type="FunFam" id="3.30.565.10:FF:000006">
    <property type="entry name" value="Sensor histidine kinase WalK"/>
    <property type="match status" value="1"/>
</dbReference>
<evidence type="ECO:0000259" key="11">
    <source>
        <dbReference type="PROSITE" id="PS50109"/>
    </source>
</evidence>
<dbReference type="SUPFAM" id="SSF55874">
    <property type="entry name" value="ATPase domain of HSP90 chaperone/DNA topoisomerase II/histidine kinase"/>
    <property type="match status" value="1"/>
</dbReference>
<evidence type="ECO:0000256" key="6">
    <source>
        <dbReference type="ARBA" id="ARBA00022777"/>
    </source>
</evidence>
<evidence type="ECO:0000256" key="8">
    <source>
        <dbReference type="ARBA" id="ARBA00023136"/>
    </source>
</evidence>
<dbReference type="RefSeq" id="WP_170087604.1">
    <property type="nucleotide sequence ID" value="NZ_JABAFG010000010.1"/>
</dbReference>
<keyword evidence="10" id="KW-0812">Transmembrane</keyword>
<evidence type="ECO:0000256" key="5">
    <source>
        <dbReference type="ARBA" id="ARBA00022679"/>
    </source>
</evidence>
<accession>A0A848C1E4</accession>
<comment type="catalytic activity">
    <reaction evidence="1">
        <text>ATP + protein L-histidine = ADP + protein N-phospho-L-histidine.</text>
        <dbReference type="EC" id="2.7.13.3"/>
    </reaction>
</comment>
<dbReference type="Gene3D" id="1.10.287.130">
    <property type="match status" value="1"/>
</dbReference>
<protein>
    <recommendedName>
        <fullName evidence="3">histidine kinase</fullName>
        <ecNumber evidence="3">2.7.13.3</ecNumber>
    </recommendedName>
</protein>
<dbReference type="InterPro" id="IPR035965">
    <property type="entry name" value="PAS-like_dom_sf"/>
</dbReference>
<dbReference type="InterPro" id="IPR050351">
    <property type="entry name" value="BphY/WalK/GraS-like"/>
</dbReference>
<evidence type="ECO:0000256" key="4">
    <source>
        <dbReference type="ARBA" id="ARBA00022553"/>
    </source>
</evidence>
<dbReference type="InterPro" id="IPR003594">
    <property type="entry name" value="HATPase_dom"/>
</dbReference>
<dbReference type="AlphaFoldDB" id="A0A848C1E4"/>
<dbReference type="InterPro" id="IPR036097">
    <property type="entry name" value="HisK_dim/P_sf"/>
</dbReference>
<dbReference type="Pfam" id="PF02518">
    <property type="entry name" value="HATPase_c"/>
    <property type="match status" value="1"/>
</dbReference>
<dbReference type="SMART" id="SM00388">
    <property type="entry name" value="HisKA"/>
    <property type="match status" value="1"/>
</dbReference>
<dbReference type="InterPro" id="IPR004358">
    <property type="entry name" value="Sig_transdc_His_kin-like_C"/>
</dbReference>
<dbReference type="Gene3D" id="3.30.450.20">
    <property type="entry name" value="PAS domain"/>
    <property type="match status" value="1"/>
</dbReference>
<keyword evidence="6" id="KW-0418">Kinase</keyword>
<dbReference type="GO" id="GO:0004721">
    <property type="term" value="F:phosphoprotein phosphatase activity"/>
    <property type="evidence" value="ECO:0007669"/>
    <property type="project" value="TreeGrafter"/>
</dbReference>
<dbReference type="NCBIfam" id="TIGR00229">
    <property type="entry name" value="sensory_box"/>
    <property type="match status" value="1"/>
</dbReference>
<dbReference type="PANTHER" id="PTHR45453">
    <property type="entry name" value="PHOSPHATE REGULON SENSOR PROTEIN PHOR"/>
    <property type="match status" value="1"/>
</dbReference>
<keyword evidence="5" id="KW-0808">Transferase</keyword>
<sequence>MKKRIYLSLLAIGFACMAVTMILYSILVWHSLQGQAEEELKNTMTVLTAGIKQVDRPLAYLQETGHAEKGIIRITWIGPDGSVLYESDYDRAAMENHLERPEVQKALRTGSGSSVRDSHTLSKMLYYQARRLDDGSVLRLSLERDSLYAHFVSLLPLLCLLLLCMSLCCIVASRKLTASLLTPLRRTALIMEHIGSPDSIRGKVPPVYSELRPLVEKILEQSQTIENTIQTLEKQRNIIRLMLENLQEGVILTDISYKVLVINQCALSVLNLRRDLAVTGLSLPSLFTEPDWQAIRGNDISGVAQEQRLSKDDLLYQLTVQPVYKNKEVYGILFILDDITERERREQLRREFTSNVSHELKTPLTSIRGFSEILSAGMFKNKEDAQHFGSRIHEQAERLLAMIEEIIHLSRIEERRKVQECQPVYLEGIVQDVVGFMEPVLHEKQVTVHCALEKVPVWGETGRLREVVMNLIDNAVKYNRPGGHVYVTVRSEEHRVLLIVRDTGIGIPEDKQKRVFERFYRADASRSQAISGSGLGLAIVKHIVEQHQGKISLQSKEWEGTTITVSFPLYHTN</sequence>
<dbReference type="GO" id="GO:0016036">
    <property type="term" value="P:cellular response to phosphate starvation"/>
    <property type="evidence" value="ECO:0007669"/>
    <property type="project" value="TreeGrafter"/>
</dbReference>
<comment type="subcellular location">
    <subcellularLocation>
        <location evidence="2">Membrane</location>
    </subcellularLocation>
</comment>
<dbReference type="Gene3D" id="3.30.565.10">
    <property type="entry name" value="Histidine kinase-like ATPase, C-terminal domain"/>
    <property type="match status" value="1"/>
</dbReference>